<dbReference type="GO" id="GO:0032259">
    <property type="term" value="P:methylation"/>
    <property type="evidence" value="ECO:0007669"/>
    <property type="project" value="InterPro"/>
</dbReference>
<gene>
    <name evidence="3" type="ORF">PCAR00345_LOCUS4401</name>
</gene>
<dbReference type="AlphaFoldDB" id="A0A7S4B2L4"/>
<evidence type="ECO:0000313" key="3">
    <source>
        <dbReference type="EMBL" id="CAE0751816.1"/>
    </source>
</evidence>
<accession>A0A7S4B2L4</accession>
<dbReference type="PANTHER" id="PTHR37524">
    <property type="entry name" value="RIBOSOMAL RNA LARGE SUBUNIT METHYLTRANSFERASE M"/>
    <property type="match status" value="1"/>
</dbReference>
<dbReference type="CDD" id="cd02440">
    <property type="entry name" value="AdoMet_MTases"/>
    <property type="match status" value="1"/>
</dbReference>
<dbReference type="Gene3D" id="3.40.50.150">
    <property type="entry name" value="Vaccinia Virus protein VP39"/>
    <property type="match status" value="1"/>
</dbReference>
<feature type="compositionally biased region" description="Basic and acidic residues" evidence="1">
    <location>
        <begin position="312"/>
        <end position="325"/>
    </location>
</feature>
<proteinExistence type="predicted"/>
<feature type="region of interest" description="Disordered" evidence="1">
    <location>
        <begin position="220"/>
        <end position="242"/>
    </location>
</feature>
<name>A0A7S4B2L4_CHRCT</name>
<feature type="region of interest" description="Disordered" evidence="1">
    <location>
        <begin position="312"/>
        <end position="355"/>
    </location>
</feature>
<dbReference type="PANTHER" id="PTHR37524:SF2">
    <property type="entry name" value="RIBOSOMAL RNA METHYLTRANSFERASE FTSJ DOMAIN-CONTAINING PROTEIN"/>
    <property type="match status" value="1"/>
</dbReference>
<dbReference type="SUPFAM" id="SSF53335">
    <property type="entry name" value="S-adenosyl-L-methionine-dependent methyltransferases"/>
    <property type="match status" value="1"/>
</dbReference>
<organism evidence="3">
    <name type="scientific">Chrysotila carterae</name>
    <name type="common">Marine alga</name>
    <name type="synonym">Syracosphaera carterae</name>
    <dbReference type="NCBI Taxonomy" id="13221"/>
    <lineage>
        <taxon>Eukaryota</taxon>
        <taxon>Haptista</taxon>
        <taxon>Haptophyta</taxon>
        <taxon>Prymnesiophyceae</taxon>
        <taxon>Isochrysidales</taxon>
        <taxon>Isochrysidaceae</taxon>
        <taxon>Chrysotila</taxon>
    </lineage>
</organism>
<dbReference type="GO" id="GO:0008168">
    <property type="term" value="F:methyltransferase activity"/>
    <property type="evidence" value="ECO:0007669"/>
    <property type="project" value="InterPro"/>
</dbReference>
<dbReference type="Pfam" id="PF01728">
    <property type="entry name" value="FtsJ"/>
    <property type="match status" value="1"/>
</dbReference>
<dbReference type="InterPro" id="IPR002877">
    <property type="entry name" value="RNA_MeTrfase_FtsJ_dom"/>
</dbReference>
<dbReference type="InterPro" id="IPR029063">
    <property type="entry name" value="SAM-dependent_MTases_sf"/>
</dbReference>
<dbReference type="EMBL" id="HBIZ01007671">
    <property type="protein sequence ID" value="CAE0751816.1"/>
    <property type="molecule type" value="Transcribed_RNA"/>
</dbReference>
<feature type="domain" description="Ribosomal RNA methyltransferase FtsJ" evidence="2">
    <location>
        <begin position="364"/>
        <end position="463"/>
    </location>
</feature>
<reference evidence="3" key="1">
    <citation type="submission" date="2021-01" db="EMBL/GenBank/DDBJ databases">
        <authorList>
            <person name="Corre E."/>
            <person name="Pelletier E."/>
            <person name="Niang G."/>
            <person name="Scheremetjew M."/>
            <person name="Finn R."/>
            <person name="Kale V."/>
            <person name="Holt S."/>
            <person name="Cochrane G."/>
            <person name="Meng A."/>
            <person name="Brown T."/>
            <person name="Cohen L."/>
        </authorList>
    </citation>
    <scope>NUCLEOTIDE SEQUENCE</scope>
    <source>
        <strain evidence="3">CCMP645</strain>
    </source>
</reference>
<protein>
    <recommendedName>
        <fullName evidence="2">Ribosomal RNA methyltransferase FtsJ domain-containing protein</fullName>
    </recommendedName>
</protein>
<evidence type="ECO:0000259" key="2">
    <source>
        <dbReference type="Pfam" id="PF01728"/>
    </source>
</evidence>
<evidence type="ECO:0000256" key="1">
    <source>
        <dbReference type="SAM" id="MobiDB-lite"/>
    </source>
</evidence>
<sequence>MEASGISHEEAMLRVELGNLRVTHRQRFSKAMHFVGLRCVDGYTAEAVCKADFMKITQVNSCYRLGDVVRVVGILEVRGNRLSVRAEQLQVEEAWIDVFGKATFLFDWDAANANPPERWALGSALLLQAAAAQSERLLARMAESAIEVLGVVRPVAQVRHMECGVVLRASDAVALTRAIGADELLLRVVQRVYLLEQRCATLSAALDALGASLRQPRAQAGAPNAAPLEPADASGVASEADAPQRAQQVVRCAAFPRTLEKRATDTLHERGFLVRPSNYDALACLVYMHGFYCVGVATKEDFGGALWEKPRTASDRAEGPSEQKRARAVHGSQQLSEDGGGAAVEAAAHNDSAATRMRQTSAPVCRAYYKLKELGSRELVAFSDCSVAIDVGASPGGWTSYLAERGCSKIIAIDPAELRQTEPPPPCVEHLRQKLQDALPGLLQRKGLAADLYCCDMNAAPSLVVELFTQAVPLLKPGAQVVLTFKNVYPKKRVWEAERDAQLDRLRSVADDVHLVQLFANTPRECTVLCRAKQSTEQ</sequence>